<keyword evidence="1" id="KW-0255">Endonuclease</keyword>
<reference evidence="1 2" key="1">
    <citation type="journal article" date="2018" name="Front. Plant Sci.">
        <title>Red Clover (Trifolium pratense) and Zigzag Clover (T. medium) - A Picture of Genomic Similarities and Differences.</title>
        <authorList>
            <person name="Dluhosova J."/>
            <person name="Istvanek J."/>
            <person name="Nedelnik J."/>
            <person name="Repkova J."/>
        </authorList>
    </citation>
    <scope>NUCLEOTIDE SEQUENCE [LARGE SCALE GENOMIC DNA]</scope>
    <source>
        <strain evidence="2">cv. 10/8</strain>
        <tissue evidence="1">Leaf</tissue>
    </source>
</reference>
<sequence length="50" mass="5666">MIKLALNEWHDTHTQNLPSRIDSLKVRISTLEGQGEDRVLSDAELVELHG</sequence>
<feature type="non-terminal residue" evidence="1">
    <location>
        <position position="50"/>
    </location>
</feature>
<accession>A0A392RX05</accession>
<dbReference type="AlphaFoldDB" id="A0A392RX05"/>
<dbReference type="EMBL" id="LXQA010278365">
    <property type="protein sequence ID" value="MCI40320.1"/>
    <property type="molecule type" value="Genomic_DNA"/>
</dbReference>
<keyword evidence="2" id="KW-1185">Reference proteome</keyword>
<keyword evidence="1" id="KW-0540">Nuclease</keyword>
<dbReference type="GO" id="GO:0004519">
    <property type="term" value="F:endonuclease activity"/>
    <property type="evidence" value="ECO:0007669"/>
    <property type="project" value="UniProtKB-KW"/>
</dbReference>
<keyword evidence="1" id="KW-0269">Exonuclease</keyword>
<evidence type="ECO:0000313" key="1">
    <source>
        <dbReference type="EMBL" id="MCI40320.1"/>
    </source>
</evidence>
<evidence type="ECO:0000313" key="2">
    <source>
        <dbReference type="Proteomes" id="UP000265520"/>
    </source>
</evidence>
<comment type="caution">
    <text evidence="1">The sequence shown here is derived from an EMBL/GenBank/DDBJ whole genome shotgun (WGS) entry which is preliminary data.</text>
</comment>
<dbReference type="GO" id="GO:0004527">
    <property type="term" value="F:exonuclease activity"/>
    <property type="evidence" value="ECO:0007669"/>
    <property type="project" value="UniProtKB-KW"/>
</dbReference>
<protein>
    <submittedName>
        <fullName evidence="1">Endonuclease/exonuclease/phosphatase family protein</fullName>
    </submittedName>
</protein>
<proteinExistence type="predicted"/>
<organism evidence="1 2">
    <name type="scientific">Trifolium medium</name>
    <dbReference type="NCBI Taxonomy" id="97028"/>
    <lineage>
        <taxon>Eukaryota</taxon>
        <taxon>Viridiplantae</taxon>
        <taxon>Streptophyta</taxon>
        <taxon>Embryophyta</taxon>
        <taxon>Tracheophyta</taxon>
        <taxon>Spermatophyta</taxon>
        <taxon>Magnoliopsida</taxon>
        <taxon>eudicotyledons</taxon>
        <taxon>Gunneridae</taxon>
        <taxon>Pentapetalae</taxon>
        <taxon>rosids</taxon>
        <taxon>fabids</taxon>
        <taxon>Fabales</taxon>
        <taxon>Fabaceae</taxon>
        <taxon>Papilionoideae</taxon>
        <taxon>50 kb inversion clade</taxon>
        <taxon>NPAAA clade</taxon>
        <taxon>Hologalegina</taxon>
        <taxon>IRL clade</taxon>
        <taxon>Trifolieae</taxon>
        <taxon>Trifolium</taxon>
    </lineage>
</organism>
<name>A0A392RX05_9FABA</name>
<keyword evidence="1" id="KW-0378">Hydrolase</keyword>
<dbReference type="Proteomes" id="UP000265520">
    <property type="component" value="Unassembled WGS sequence"/>
</dbReference>